<protein>
    <submittedName>
        <fullName evidence="1">Trm112 family protein</fullName>
    </submittedName>
</protein>
<dbReference type="Gene3D" id="2.20.25.10">
    <property type="match status" value="1"/>
</dbReference>
<dbReference type="SUPFAM" id="SSF158997">
    <property type="entry name" value="Trm112p-like"/>
    <property type="match status" value="1"/>
</dbReference>
<dbReference type="Pfam" id="PF03966">
    <property type="entry name" value="Trm112p"/>
    <property type="match status" value="1"/>
</dbReference>
<accession>A0A0M3FXU1</accession>
<dbReference type="EMBL" id="SDPD01000006">
    <property type="protein sequence ID" value="TPH22257.1"/>
    <property type="molecule type" value="Genomic_DNA"/>
</dbReference>
<dbReference type="PANTHER" id="PTHR33505">
    <property type="entry name" value="ZGC:162634"/>
    <property type="match status" value="1"/>
</dbReference>
<evidence type="ECO:0000313" key="2">
    <source>
        <dbReference type="Proteomes" id="UP000316282"/>
    </source>
</evidence>
<comment type="caution">
    <text evidence="1">The sequence shown here is derived from an EMBL/GenBank/DDBJ whole genome shotgun (WGS) entry which is preliminary data.</text>
</comment>
<sequence>MSEKINPLLLEVIACPRCLARLQYDQENQRLICCYEQIAYPIKNGVPVLLADKAEILKNKE</sequence>
<name>A0A0M3FXU1_HAEHA</name>
<dbReference type="InterPro" id="IPR005651">
    <property type="entry name" value="Trm112-like"/>
</dbReference>
<dbReference type="GO" id="GO:0005829">
    <property type="term" value="C:cytosol"/>
    <property type="evidence" value="ECO:0007669"/>
    <property type="project" value="TreeGrafter"/>
</dbReference>
<dbReference type="PANTHER" id="PTHR33505:SF4">
    <property type="entry name" value="PROTEIN PREY, MITOCHONDRIAL"/>
    <property type="match status" value="1"/>
</dbReference>
<evidence type="ECO:0000313" key="1">
    <source>
        <dbReference type="EMBL" id="TPH22257.1"/>
    </source>
</evidence>
<dbReference type="AlphaFoldDB" id="A0A0M3FXU1"/>
<organism evidence="1 2">
    <name type="scientific">Haemophilus haemolyticus</name>
    <dbReference type="NCBI Taxonomy" id="726"/>
    <lineage>
        <taxon>Bacteria</taxon>
        <taxon>Pseudomonadati</taxon>
        <taxon>Pseudomonadota</taxon>
        <taxon>Gammaproteobacteria</taxon>
        <taxon>Pasteurellales</taxon>
        <taxon>Pasteurellaceae</taxon>
        <taxon>Haemophilus</taxon>
    </lineage>
</organism>
<reference evidence="1 2" key="1">
    <citation type="submission" date="2019-01" db="EMBL/GenBank/DDBJ databases">
        <title>Comparative genomic analysis identifies haemin-independent Haemophilus haemolyticus: a formal re-classification of Haemophilus intermedius.</title>
        <authorList>
            <person name="Harris T.M."/>
            <person name="Price E.P."/>
            <person name="Sarovich D.S."/>
            <person name="Norskov-Lauritsen N."/>
            <person name="Beissbarth J."/>
            <person name="Chang A.B."/>
            <person name="Smith-Vaughan H.C."/>
        </authorList>
    </citation>
    <scope>NUCLEOTIDE SEQUENCE [LARGE SCALE GENOMIC DNA]</scope>
    <source>
        <strain evidence="1 2">60982 B Hi-1</strain>
    </source>
</reference>
<proteinExistence type="predicted"/>
<gene>
    <name evidence="1" type="ORF">EUX52_03515</name>
</gene>
<dbReference type="Proteomes" id="UP000316282">
    <property type="component" value="Unassembled WGS sequence"/>
</dbReference>